<evidence type="ECO:0000313" key="13">
    <source>
        <dbReference type="Proteomes" id="UP000549250"/>
    </source>
</evidence>
<comment type="caution">
    <text evidence="12">The sequence shown here is derived from an EMBL/GenBank/DDBJ whole genome shotgun (WGS) entry which is preliminary data.</text>
</comment>
<reference evidence="12 13" key="1">
    <citation type="submission" date="2020-08" db="EMBL/GenBank/DDBJ databases">
        <title>Genomic Encyclopedia of Type Strains, Phase III (KMG-III): the genomes of soil and plant-associated and newly described type strains.</title>
        <authorList>
            <person name="Whitman W."/>
        </authorList>
    </citation>
    <scope>NUCLEOTIDE SEQUENCE [LARGE SCALE GENOMIC DNA]</scope>
    <source>
        <strain evidence="12 13">CECT 4462</strain>
    </source>
</reference>
<keyword evidence="5" id="KW-0997">Cell inner membrane</keyword>
<evidence type="ECO:0000256" key="6">
    <source>
        <dbReference type="ARBA" id="ARBA00022692"/>
    </source>
</evidence>
<feature type="domain" description="General secretion pathway GspH" evidence="11">
    <location>
        <begin position="46"/>
        <end position="150"/>
    </location>
</feature>
<evidence type="ECO:0000256" key="9">
    <source>
        <dbReference type="ARBA" id="ARBA00025772"/>
    </source>
</evidence>
<evidence type="ECO:0000256" key="10">
    <source>
        <dbReference type="ARBA" id="ARBA00030775"/>
    </source>
</evidence>
<evidence type="ECO:0000256" key="3">
    <source>
        <dbReference type="ARBA" id="ARBA00022475"/>
    </source>
</evidence>
<dbReference type="SUPFAM" id="SSF54523">
    <property type="entry name" value="Pili subunits"/>
    <property type="match status" value="1"/>
</dbReference>
<protein>
    <recommendedName>
        <fullName evidence="2">Type II secretion system protein H</fullName>
    </recommendedName>
    <alternativeName>
        <fullName evidence="10">General secretion pathway protein H</fullName>
    </alternativeName>
</protein>
<dbReference type="AlphaFoldDB" id="A0A839SXM6"/>
<dbReference type="Proteomes" id="UP000549250">
    <property type="component" value="Unassembled WGS sequence"/>
</dbReference>
<keyword evidence="6" id="KW-0812">Transmembrane</keyword>
<comment type="subcellular location">
    <subcellularLocation>
        <location evidence="1">Cell inner membrane</location>
        <topology evidence="1">Single-pass membrane protein</topology>
    </subcellularLocation>
</comment>
<evidence type="ECO:0000256" key="1">
    <source>
        <dbReference type="ARBA" id="ARBA00004377"/>
    </source>
</evidence>
<dbReference type="Pfam" id="PF07963">
    <property type="entry name" value="N_methyl"/>
    <property type="match status" value="1"/>
</dbReference>
<dbReference type="Pfam" id="PF12019">
    <property type="entry name" value="GspH"/>
    <property type="match status" value="1"/>
</dbReference>
<dbReference type="Gene3D" id="3.55.40.10">
    <property type="entry name" value="minor pseudopilin epsh domain"/>
    <property type="match status" value="1"/>
</dbReference>
<keyword evidence="7" id="KW-1133">Transmembrane helix</keyword>
<proteinExistence type="inferred from homology"/>
<evidence type="ECO:0000259" key="11">
    <source>
        <dbReference type="Pfam" id="PF12019"/>
    </source>
</evidence>
<dbReference type="InterPro" id="IPR045584">
    <property type="entry name" value="Pilin-like"/>
</dbReference>
<evidence type="ECO:0000256" key="8">
    <source>
        <dbReference type="ARBA" id="ARBA00023136"/>
    </source>
</evidence>
<dbReference type="NCBIfam" id="TIGR02532">
    <property type="entry name" value="IV_pilin_GFxxxE"/>
    <property type="match status" value="1"/>
</dbReference>
<sequence>MNHMTCRAFSLLELLCCIALLALLTALAIPELAAWVERSRHEALRNELVAFLKSARAYSIEHNHEVRLCGSSQGQSCDDAWERGWLLRHKDADGSPLLFNLLTSGHRLYWSGSKQIRFQAGGLTPVSNGTFTLCNEKEEVAWRVILNRQGRVRSETGQAVPPANQTVCVGK</sequence>
<evidence type="ECO:0000256" key="2">
    <source>
        <dbReference type="ARBA" id="ARBA00021549"/>
    </source>
</evidence>
<keyword evidence="13" id="KW-1185">Reference proteome</keyword>
<dbReference type="GO" id="GO:0015627">
    <property type="term" value="C:type II protein secretion system complex"/>
    <property type="evidence" value="ECO:0007669"/>
    <property type="project" value="InterPro"/>
</dbReference>
<keyword evidence="3" id="KW-1003">Cell membrane</keyword>
<evidence type="ECO:0000256" key="7">
    <source>
        <dbReference type="ARBA" id="ARBA00022989"/>
    </source>
</evidence>
<evidence type="ECO:0000313" key="12">
    <source>
        <dbReference type="EMBL" id="MBB3102107.1"/>
    </source>
</evidence>
<dbReference type="EMBL" id="JACHXI010000001">
    <property type="protein sequence ID" value="MBB3102107.1"/>
    <property type="molecule type" value="Genomic_DNA"/>
</dbReference>
<accession>A0A839SXM6</accession>
<evidence type="ECO:0000256" key="5">
    <source>
        <dbReference type="ARBA" id="ARBA00022519"/>
    </source>
</evidence>
<keyword evidence="8" id="KW-0472">Membrane</keyword>
<dbReference type="InterPro" id="IPR012902">
    <property type="entry name" value="N_methyl_site"/>
</dbReference>
<gene>
    <name evidence="12" type="ORF">FHR87_000467</name>
</gene>
<name>A0A839SXM6_AZOMA</name>
<comment type="similarity">
    <text evidence="9">Belongs to the GSP H family.</text>
</comment>
<dbReference type="GO" id="GO:0015628">
    <property type="term" value="P:protein secretion by the type II secretion system"/>
    <property type="evidence" value="ECO:0007669"/>
    <property type="project" value="InterPro"/>
</dbReference>
<dbReference type="GO" id="GO:0005886">
    <property type="term" value="C:plasma membrane"/>
    <property type="evidence" value="ECO:0007669"/>
    <property type="project" value="UniProtKB-SubCell"/>
</dbReference>
<dbReference type="InterPro" id="IPR022346">
    <property type="entry name" value="T2SS_GspH"/>
</dbReference>
<organism evidence="12 13">
    <name type="scientific">Azomonas macrocytogenes</name>
    <name type="common">Azotobacter macrocytogenes</name>
    <dbReference type="NCBI Taxonomy" id="69962"/>
    <lineage>
        <taxon>Bacteria</taxon>
        <taxon>Pseudomonadati</taxon>
        <taxon>Pseudomonadota</taxon>
        <taxon>Gammaproteobacteria</taxon>
        <taxon>Pseudomonadales</taxon>
        <taxon>Pseudomonadaceae</taxon>
        <taxon>Azomonas</taxon>
    </lineage>
</organism>
<evidence type="ECO:0000256" key="4">
    <source>
        <dbReference type="ARBA" id="ARBA00022481"/>
    </source>
</evidence>
<dbReference type="RefSeq" id="WP_183165063.1">
    <property type="nucleotide sequence ID" value="NZ_JACHXI010000001.1"/>
</dbReference>
<keyword evidence="4" id="KW-0488">Methylation</keyword>